<dbReference type="AlphaFoldDB" id="A0A1M5ZHX9"/>
<accession>A0A1M5ZHX9</accession>
<proteinExistence type="predicted"/>
<dbReference type="PROSITE" id="PS50937">
    <property type="entry name" value="HTH_MERR_2"/>
    <property type="match status" value="1"/>
</dbReference>
<dbReference type="GO" id="GO:0006355">
    <property type="term" value="P:regulation of DNA-templated transcription"/>
    <property type="evidence" value="ECO:0007669"/>
    <property type="project" value="InterPro"/>
</dbReference>
<dbReference type="Pfam" id="PF13411">
    <property type="entry name" value="MerR_1"/>
    <property type="match status" value="1"/>
</dbReference>
<dbReference type="SMART" id="SM00422">
    <property type="entry name" value="HTH_MERR"/>
    <property type="match status" value="1"/>
</dbReference>
<evidence type="ECO:0000313" key="2">
    <source>
        <dbReference type="EMBL" id="SHI23533.1"/>
    </source>
</evidence>
<sequence>MGRRRNLDIILASEYVGMSELVQLSGVRYSTIKYYTEEGLLPFEQEDTRMARKYPRVRAIERLEEIRLMKEEQGLTIKEIKEIIL</sequence>
<dbReference type="OrthoDB" id="6160at2"/>
<dbReference type="STRING" id="1121420.SAMN02746098_03228"/>
<dbReference type="EMBL" id="FQXJ01000012">
    <property type="protein sequence ID" value="SHI23533.1"/>
    <property type="molecule type" value="Genomic_DNA"/>
</dbReference>
<keyword evidence="3" id="KW-1185">Reference proteome</keyword>
<evidence type="ECO:0000313" key="3">
    <source>
        <dbReference type="Proteomes" id="UP000183954"/>
    </source>
</evidence>
<name>A0A1M5ZHX9_9FIRM</name>
<dbReference type="RefSeq" id="WP_073030748.1">
    <property type="nucleotide sequence ID" value="NZ_FQXJ01000012.1"/>
</dbReference>
<dbReference type="GO" id="GO:0003677">
    <property type="term" value="F:DNA binding"/>
    <property type="evidence" value="ECO:0007669"/>
    <property type="project" value="InterPro"/>
</dbReference>
<reference evidence="3" key="1">
    <citation type="submission" date="2016-11" db="EMBL/GenBank/DDBJ databases">
        <authorList>
            <person name="Varghese N."/>
            <person name="Submissions S."/>
        </authorList>
    </citation>
    <scope>NUCLEOTIDE SEQUENCE [LARGE SCALE GENOMIC DNA]</scope>
    <source>
        <strain evidence="3">DSM 15449</strain>
    </source>
</reference>
<dbReference type="Gene3D" id="1.10.1660.10">
    <property type="match status" value="1"/>
</dbReference>
<dbReference type="Proteomes" id="UP000183954">
    <property type="component" value="Unassembled WGS sequence"/>
</dbReference>
<gene>
    <name evidence="2" type="ORF">SAMN02746098_03228</name>
</gene>
<dbReference type="InterPro" id="IPR000551">
    <property type="entry name" value="MerR-type_HTH_dom"/>
</dbReference>
<protein>
    <submittedName>
        <fullName evidence="2">MerR HTH family regulatory protein</fullName>
    </submittedName>
</protein>
<evidence type="ECO:0000259" key="1">
    <source>
        <dbReference type="PROSITE" id="PS50937"/>
    </source>
</evidence>
<dbReference type="InterPro" id="IPR009061">
    <property type="entry name" value="DNA-bd_dom_put_sf"/>
</dbReference>
<dbReference type="SUPFAM" id="SSF46955">
    <property type="entry name" value="Putative DNA-binding domain"/>
    <property type="match status" value="1"/>
</dbReference>
<organism evidence="2 3">
    <name type="scientific">Desulfosporosinus lacus DSM 15449</name>
    <dbReference type="NCBI Taxonomy" id="1121420"/>
    <lineage>
        <taxon>Bacteria</taxon>
        <taxon>Bacillati</taxon>
        <taxon>Bacillota</taxon>
        <taxon>Clostridia</taxon>
        <taxon>Eubacteriales</taxon>
        <taxon>Desulfitobacteriaceae</taxon>
        <taxon>Desulfosporosinus</taxon>
    </lineage>
</organism>
<feature type="domain" description="HTH merR-type" evidence="1">
    <location>
        <begin position="18"/>
        <end position="85"/>
    </location>
</feature>